<keyword evidence="1" id="KW-0071">Autoinducer synthesis</keyword>
<name>A0A840S3G1_9BURK</name>
<dbReference type="OrthoDB" id="582214at2"/>
<dbReference type="GO" id="GO:0016740">
    <property type="term" value="F:transferase activity"/>
    <property type="evidence" value="ECO:0007669"/>
    <property type="project" value="InterPro"/>
</dbReference>
<comment type="similarity">
    <text evidence="1">Belongs to the autoinducer synthase family.</text>
</comment>
<dbReference type="RefSeq" id="WP_138856039.1">
    <property type="nucleotide sequence ID" value="NZ_CP040709.1"/>
</dbReference>
<proteinExistence type="inferred from homology"/>
<dbReference type="InterPro" id="IPR016181">
    <property type="entry name" value="Acyl_CoA_acyltransferase"/>
</dbReference>
<dbReference type="NCBIfam" id="TIGR03694">
    <property type="entry name" value="exosort_acyl"/>
    <property type="match status" value="1"/>
</dbReference>
<gene>
    <name evidence="2" type="ORF">HNQ51_001577</name>
</gene>
<dbReference type="AlphaFoldDB" id="A0A840S3G1"/>
<protein>
    <submittedName>
        <fullName evidence="2">N-acyl amino acid synthase of PEP-CTERM/exosortase system</fullName>
    </submittedName>
</protein>
<keyword evidence="3" id="KW-1185">Reference proteome</keyword>
<organism evidence="2 3">
    <name type="scientific">Inhella inkyongensis</name>
    <dbReference type="NCBI Taxonomy" id="392593"/>
    <lineage>
        <taxon>Bacteria</taxon>
        <taxon>Pseudomonadati</taxon>
        <taxon>Pseudomonadota</taxon>
        <taxon>Betaproteobacteria</taxon>
        <taxon>Burkholderiales</taxon>
        <taxon>Sphaerotilaceae</taxon>
        <taxon>Inhella</taxon>
    </lineage>
</organism>
<comment type="caution">
    <text evidence="2">The sequence shown here is derived from an EMBL/GenBank/DDBJ whole genome shotgun (WGS) entry which is preliminary data.</text>
</comment>
<dbReference type="PROSITE" id="PS51187">
    <property type="entry name" value="AUTOINDUCER_SYNTH_2"/>
    <property type="match status" value="1"/>
</dbReference>
<evidence type="ECO:0000313" key="3">
    <source>
        <dbReference type="Proteomes" id="UP000554837"/>
    </source>
</evidence>
<dbReference type="GO" id="GO:0009372">
    <property type="term" value="P:quorum sensing"/>
    <property type="evidence" value="ECO:0007669"/>
    <property type="project" value="UniProtKB-UniRule"/>
</dbReference>
<accession>A0A840S3G1</accession>
<dbReference type="Proteomes" id="UP000554837">
    <property type="component" value="Unassembled WGS sequence"/>
</dbReference>
<dbReference type="EMBL" id="JACHHO010000002">
    <property type="protein sequence ID" value="MBB5204263.1"/>
    <property type="molecule type" value="Genomic_DNA"/>
</dbReference>
<dbReference type="InterPro" id="IPR001690">
    <property type="entry name" value="Autoind_synthase"/>
</dbReference>
<dbReference type="Gene3D" id="3.40.630.30">
    <property type="match status" value="1"/>
</dbReference>
<dbReference type="SUPFAM" id="SSF55729">
    <property type="entry name" value="Acyl-CoA N-acyltransferases (Nat)"/>
    <property type="match status" value="1"/>
</dbReference>
<keyword evidence="1" id="KW-0673">Quorum sensing</keyword>
<evidence type="ECO:0000256" key="1">
    <source>
        <dbReference type="PROSITE-ProRule" id="PRU00533"/>
    </source>
</evidence>
<evidence type="ECO:0000313" key="2">
    <source>
        <dbReference type="EMBL" id="MBB5204263.1"/>
    </source>
</evidence>
<dbReference type="Pfam" id="PF13444">
    <property type="entry name" value="Acetyltransf_5"/>
    <property type="match status" value="1"/>
</dbReference>
<reference evidence="2 3" key="1">
    <citation type="submission" date="2020-08" db="EMBL/GenBank/DDBJ databases">
        <title>Genomic Encyclopedia of Type Strains, Phase IV (KMG-IV): sequencing the most valuable type-strain genomes for metagenomic binning, comparative biology and taxonomic classification.</title>
        <authorList>
            <person name="Goeker M."/>
        </authorList>
    </citation>
    <scope>NUCLEOTIDE SEQUENCE [LARGE SCALE GENOMIC DNA]</scope>
    <source>
        <strain evidence="2 3">DSM 23958</strain>
    </source>
</reference>
<sequence>MSIDRRDLGASFNEYFELVPAFDAATKAEVFRVRHEVYCRDLGWEPLRDDGQERDAFDDQALHCLLRRRGSGEPVGCTRLILTSSSQPHDLLPFERSCAEVLYRDRVDPAQLPRAQVTEISRLAVMRNFRQRKGESGSPVALADEDFQPQGGQMRFPFIPVGLYMGVAAMAIQLGCDFNFVLTEPRLAAHFERIGFDIECVGAAIEHHGERAPYLLYGPRALVRLRPMVRPLYEVIAADVARAIAAHGLQRRA</sequence>
<dbReference type="InterPro" id="IPR022484">
    <property type="entry name" value="PEP-CTERM/exosrtase_acylTfrase"/>
</dbReference>